<evidence type="ECO:0000313" key="2">
    <source>
        <dbReference type="EMBL" id="RAY13532.1"/>
    </source>
</evidence>
<comment type="caution">
    <text evidence="2">The sequence shown here is derived from an EMBL/GenBank/DDBJ whole genome shotgun (WGS) entry which is preliminary data.</text>
</comment>
<organism evidence="2 3">
    <name type="scientific">Actinomadura craniellae</name>
    <dbReference type="NCBI Taxonomy" id="2231787"/>
    <lineage>
        <taxon>Bacteria</taxon>
        <taxon>Bacillati</taxon>
        <taxon>Actinomycetota</taxon>
        <taxon>Actinomycetes</taxon>
        <taxon>Streptosporangiales</taxon>
        <taxon>Thermomonosporaceae</taxon>
        <taxon>Actinomadura</taxon>
    </lineage>
</organism>
<keyword evidence="3" id="KW-1185">Reference proteome</keyword>
<evidence type="ECO:0000313" key="3">
    <source>
        <dbReference type="Proteomes" id="UP000251891"/>
    </source>
</evidence>
<proteinExistence type="predicted"/>
<accession>A0A365H3G4</accession>
<dbReference type="Pfam" id="PF13560">
    <property type="entry name" value="HTH_31"/>
    <property type="match status" value="1"/>
</dbReference>
<reference evidence="2 3" key="1">
    <citation type="submission" date="2018-06" db="EMBL/GenBank/DDBJ databases">
        <title>Actinomadura craniellae sp. nov. isolated from marine sponge Craniella sp.</title>
        <authorList>
            <person name="Li L."/>
            <person name="Xu Q.H."/>
            <person name="Lin H.W."/>
            <person name="Lu Y.H."/>
        </authorList>
    </citation>
    <scope>NUCLEOTIDE SEQUENCE [LARGE SCALE GENOMIC DNA]</scope>
    <source>
        <strain evidence="2 3">LHW63021</strain>
    </source>
</reference>
<dbReference type="AlphaFoldDB" id="A0A365H3G4"/>
<dbReference type="GO" id="GO:0003677">
    <property type="term" value="F:DNA binding"/>
    <property type="evidence" value="ECO:0007669"/>
    <property type="project" value="InterPro"/>
</dbReference>
<name>A0A365H3G4_9ACTN</name>
<feature type="domain" description="HTH cro/C1-type" evidence="1">
    <location>
        <begin position="21"/>
        <end position="74"/>
    </location>
</feature>
<dbReference type="SUPFAM" id="SSF47413">
    <property type="entry name" value="lambda repressor-like DNA-binding domains"/>
    <property type="match status" value="1"/>
</dbReference>
<dbReference type="CDD" id="cd00093">
    <property type="entry name" value="HTH_XRE"/>
    <property type="match status" value="1"/>
</dbReference>
<dbReference type="Pfam" id="PF19054">
    <property type="entry name" value="DUF5753"/>
    <property type="match status" value="1"/>
</dbReference>
<dbReference type="PROSITE" id="PS50943">
    <property type="entry name" value="HTH_CROC1"/>
    <property type="match status" value="1"/>
</dbReference>
<dbReference type="OrthoDB" id="3469353at2"/>
<dbReference type="SMART" id="SM00530">
    <property type="entry name" value="HTH_XRE"/>
    <property type="match status" value="1"/>
</dbReference>
<gene>
    <name evidence="2" type="ORF">DPM19_20010</name>
</gene>
<dbReference type="Gene3D" id="1.10.260.40">
    <property type="entry name" value="lambda repressor-like DNA-binding domains"/>
    <property type="match status" value="1"/>
</dbReference>
<dbReference type="InterPro" id="IPR010982">
    <property type="entry name" value="Lambda_DNA-bd_dom_sf"/>
</dbReference>
<dbReference type="Proteomes" id="UP000251891">
    <property type="component" value="Unassembled WGS sequence"/>
</dbReference>
<dbReference type="InterPro" id="IPR043917">
    <property type="entry name" value="DUF5753"/>
</dbReference>
<sequence>MPPKKPRSSWSPALKAFGNALRKFREELGWTQEQVGAKVPISGSYIGQVELGKTRCRREVALSLDAILGAKGVLVTLWDDLVMDAAYPTWFDWPTIEAQAAHLQTYQCLVVYGLLQTPEYARALLGDEESVHARMARQEILTRDDPSPPRLTVIMYEGVLHNLVGSKEIMREQLAKLLDAMSSRVVIQIVPTRIPLAGTAGSFVIATLRDTTKVAYAETAARGFTLGDPEDVLSLEESFDDIRAAALPSDMSADLIRKVMEERWT</sequence>
<evidence type="ECO:0000259" key="1">
    <source>
        <dbReference type="PROSITE" id="PS50943"/>
    </source>
</evidence>
<dbReference type="InterPro" id="IPR001387">
    <property type="entry name" value="Cro/C1-type_HTH"/>
</dbReference>
<dbReference type="EMBL" id="QLYX01000009">
    <property type="protein sequence ID" value="RAY13532.1"/>
    <property type="molecule type" value="Genomic_DNA"/>
</dbReference>
<protein>
    <submittedName>
        <fullName evidence="2">XRE family transcriptional regulator</fullName>
    </submittedName>
</protein>
<dbReference type="RefSeq" id="WP_111869655.1">
    <property type="nucleotide sequence ID" value="NZ_QLYX01000009.1"/>
</dbReference>